<evidence type="ECO:0000256" key="1">
    <source>
        <dbReference type="ARBA" id="ARBA00004167"/>
    </source>
</evidence>
<keyword evidence="17" id="KW-0808">Transferase</keyword>
<reference evidence="17" key="1">
    <citation type="submission" date="2006-10" db="EMBL/GenBank/DDBJ databases">
        <title>Complete sequence of Solibacter usitatus Ellin6076.</title>
        <authorList>
            <consortium name="US DOE Joint Genome Institute"/>
            <person name="Copeland A."/>
            <person name="Lucas S."/>
            <person name="Lapidus A."/>
            <person name="Barry K."/>
            <person name="Detter J.C."/>
            <person name="Glavina del Rio T."/>
            <person name="Hammon N."/>
            <person name="Israni S."/>
            <person name="Dalin E."/>
            <person name="Tice H."/>
            <person name="Pitluck S."/>
            <person name="Thompson L.S."/>
            <person name="Brettin T."/>
            <person name="Bruce D."/>
            <person name="Han C."/>
            <person name="Tapia R."/>
            <person name="Gilna P."/>
            <person name="Schmutz J."/>
            <person name="Larimer F."/>
            <person name="Land M."/>
            <person name="Hauser L."/>
            <person name="Kyrpides N."/>
            <person name="Mikhailova N."/>
            <person name="Janssen P.H."/>
            <person name="Kuske C.R."/>
            <person name="Richardson P."/>
        </authorList>
    </citation>
    <scope>NUCLEOTIDE SEQUENCE</scope>
    <source>
        <strain evidence="17">Ellin6076</strain>
    </source>
</reference>
<dbReference type="FunCoup" id="Q01YX1">
    <property type="interactions" value="401"/>
</dbReference>
<keyword evidence="3" id="KW-1003">Cell membrane</keyword>
<feature type="domain" description="Penicillin-binding protein transpeptidase" evidence="15">
    <location>
        <begin position="275"/>
        <end position="596"/>
    </location>
</feature>
<evidence type="ECO:0000259" key="15">
    <source>
        <dbReference type="Pfam" id="PF00905"/>
    </source>
</evidence>
<evidence type="ECO:0000256" key="13">
    <source>
        <dbReference type="ARBA" id="ARBA00023316"/>
    </source>
</evidence>
<keyword evidence="6" id="KW-0645">Protease</keyword>
<evidence type="ECO:0000256" key="3">
    <source>
        <dbReference type="ARBA" id="ARBA00022475"/>
    </source>
</evidence>
<sequence length="658" mass="72373">MILPPTDPNLGQRVSDKPPLRDDTRFAAGKIAVFQYATVVIFLFLISGFWRLQVQNPQFYGERALQNSIKSVPIPGPRGRLLDRDGRIIVDNHSSFQLILARESAKEEHLRSIAQGLDLDYTDLLLRMRRVSRQPKYVPIVIKDELTPADLAFVNSHQDFFPEMVLIQAQRRLYPQNGMLAHVIGYTGEISEQELDLPEYGKYNAGEMVGKFGIEKQYNDSLMGVDGQRQVVVDNRGQVRQTIGTKPAVPGKDLELTIDLDLQTVAELAMAGKSGSIVALDPRSGEVLAMVSRPTFDPNKFTVRIKTKDWREIADNPDHPLMNRAIQAQQAPGSTFKPIVALAGLETGTVDDKWSVHCSGGVALYGKYQRCWQKGGHGTLSMHSGIVHSCDVYFYTLGSKIGINNLAFYGDLVGFGQATGIDLPHENIGLMPSEKWKLRNYRTKWYAGETPSVAIGQGAVIVTPLQLARAIGGMAIGGRWYQPHMVRRPVEEVKETEWKLDPEHVKIVKDGMYGVVNEGGTGIRAALPHLEICGKTGSAQLASNEFVKGSSSKDLKDNAWFVGFAPRENPEIVVVALWEHGEHGQFAAALVRDVMKAYFDKKQRITEIQAGQNRLRAGFGLGLPARTAPAPTAPAAPPDAAIITGAVMSTQVAATPNH</sequence>
<dbReference type="InParanoid" id="Q01YX1"/>
<dbReference type="GO" id="GO:0009252">
    <property type="term" value="P:peptidoglycan biosynthetic process"/>
    <property type="evidence" value="ECO:0007669"/>
    <property type="project" value="UniProtKB-KW"/>
</dbReference>
<dbReference type="KEGG" id="sus:Acid_4180"/>
<evidence type="ECO:0000259" key="16">
    <source>
        <dbReference type="Pfam" id="PF03717"/>
    </source>
</evidence>
<keyword evidence="11 14" id="KW-1133">Transmembrane helix</keyword>
<dbReference type="GO" id="GO:0009002">
    <property type="term" value="F:serine-type D-Ala-D-Ala carboxypeptidase activity"/>
    <property type="evidence" value="ECO:0007669"/>
    <property type="project" value="InterPro"/>
</dbReference>
<dbReference type="PANTHER" id="PTHR30627:SF2">
    <property type="entry name" value="PEPTIDOGLYCAN D,D-TRANSPEPTIDASE MRDA"/>
    <property type="match status" value="1"/>
</dbReference>
<protein>
    <submittedName>
        <fullName evidence="17">Peptidoglycan glycosyltransferase</fullName>
        <ecNumber evidence="17">2.4.1.129</ecNumber>
    </submittedName>
</protein>
<dbReference type="eggNOG" id="COG0768">
    <property type="taxonomic scope" value="Bacteria"/>
</dbReference>
<dbReference type="GO" id="GO:0071972">
    <property type="term" value="F:peptidoglycan L,D-transpeptidase activity"/>
    <property type="evidence" value="ECO:0007669"/>
    <property type="project" value="TreeGrafter"/>
</dbReference>
<dbReference type="GO" id="GO:0071555">
    <property type="term" value="P:cell wall organization"/>
    <property type="evidence" value="ECO:0007669"/>
    <property type="project" value="UniProtKB-KW"/>
</dbReference>
<dbReference type="InterPro" id="IPR017790">
    <property type="entry name" value="Penicillin-binding_protein_2"/>
</dbReference>
<dbReference type="NCBIfam" id="TIGR03423">
    <property type="entry name" value="pbp2_mrdA"/>
    <property type="match status" value="1"/>
</dbReference>
<evidence type="ECO:0000256" key="5">
    <source>
        <dbReference type="ARBA" id="ARBA00022645"/>
    </source>
</evidence>
<dbReference type="GO" id="GO:0005886">
    <property type="term" value="C:plasma membrane"/>
    <property type="evidence" value="ECO:0007669"/>
    <property type="project" value="UniProtKB-SubCell"/>
</dbReference>
<evidence type="ECO:0000256" key="7">
    <source>
        <dbReference type="ARBA" id="ARBA00022692"/>
    </source>
</evidence>
<dbReference type="InterPro" id="IPR001460">
    <property type="entry name" value="PCN-bd_Tpept"/>
</dbReference>
<evidence type="ECO:0000256" key="9">
    <source>
        <dbReference type="ARBA" id="ARBA00022960"/>
    </source>
</evidence>
<evidence type="ECO:0000256" key="4">
    <source>
        <dbReference type="ARBA" id="ARBA00022519"/>
    </source>
</evidence>
<keyword evidence="10" id="KW-0573">Peptidoglycan synthesis</keyword>
<dbReference type="STRING" id="234267.Acid_4180"/>
<proteinExistence type="predicted"/>
<evidence type="ECO:0000256" key="11">
    <source>
        <dbReference type="ARBA" id="ARBA00022989"/>
    </source>
</evidence>
<keyword evidence="9" id="KW-0133">Cell shape</keyword>
<dbReference type="GO" id="GO:0006508">
    <property type="term" value="P:proteolysis"/>
    <property type="evidence" value="ECO:0007669"/>
    <property type="project" value="UniProtKB-KW"/>
</dbReference>
<dbReference type="SUPFAM" id="SSF56519">
    <property type="entry name" value="Penicillin binding protein dimerisation domain"/>
    <property type="match status" value="1"/>
</dbReference>
<dbReference type="GO" id="GO:0008360">
    <property type="term" value="P:regulation of cell shape"/>
    <property type="evidence" value="ECO:0007669"/>
    <property type="project" value="UniProtKB-KW"/>
</dbReference>
<comment type="subcellular location">
    <subcellularLocation>
        <location evidence="2">Cell membrane</location>
    </subcellularLocation>
    <subcellularLocation>
        <location evidence="1">Membrane</location>
        <topology evidence="1">Single-pass membrane protein</topology>
    </subcellularLocation>
</comment>
<dbReference type="SUPFAM" id="SSF56601">
    <property type="entry name" value="beta-lactamase/transpeptidase-like"/>
    <property type="match status" value="1"/>
</dbReference>
<dbReference type="GO" id="GO:0008658">
    <property type="term" value="F:penicillin binding"/>
    <property type="evidence" value="ECO:0007669"/>
    <property type="project" value="InterPro"/>
</dbReference>
<dbReference type="Pfam" id="PF00905">
    <property type="entry name" value="Transpeptidase"/>
    <property type="match status" value="1"/>
</dbReference>
<organism evidence="17">
    <name type="scientific">Solibacter usitatus (strain Ellin6076)</name>
    <dbReference type="NCBI Taxonomy" id="234267"/>
    <lineage>
        <taxon>Bacteria</taxon>
        <taxon>Pseudomonadati</taxon>
        <taxon>Acidobacteriota</taxon>
        <taxon>Terriglobia</taxon>
        <taxon>Bryobacterales</taxon>
        <taxon>Solibacteraceae</taxon>
        <taxon>Candidatus Solibacter</taxon>
    </lineage>
</organism>
<feature type="domain" description="Penicillin-binding protein dimerisation" evidence="16">
    <location>
        <begin position="73"/>
        <end position="242"/>
    </location>
</feature>
<dbReference type="Pfam" id="PF03717">
    <property type="entry name" value="PBP_dimer"/>
    <property type="match status" value="1"/>
</dbReference>
<keyword evidence="7 14" id="KW-0812">Transmembrane</keyword>
<gene>
    <name evidence="17" type="ordered locus">Acid_4180</name>
</gene>
<keyword evidence="4" id="KW-0997">Cell inner membrane</keyword>
<dbReference type="InterPro" id="IPR012338">
    <property type="entry name" value="Beta-lactam/transpept-like"/>
</dbReference>
<feature type="transmembrane region" description="Helical" evidence="14">
    <location>
        <begin position="31"/>
        <end position="50"/>
    </location>
</feature>
<dbReference type="Gene3D" id="3.30.1390.30">
    <property type="entry name" value="Penicillin-binding protein 2a, domain 3"/>
    <property type="match status" value="1"/>
</dbReference>
<keyword evidence="12 14" id="KW-0472">Membrane</keyword>
<keyword evidence="5" id="KW-0121">Carboxypeptidase</keyword>
<dbReference type="InterPro" id="IPR050515">
    <property type="entry name" value="Beta-lactam/transpept"/>
</dbReference>
<dbReference type="EC" id="2.4.1.129" evidence="17"/>
<dbReference type="InterPro" id="IPR036138">
    <property type="entry name" value="PBP_dimer_sf"/>
</dbReference>
<dbReference type="PANTHER" id="PTHR30627">
    <property type="entry name" value="PEPTIDOGLYCAN D,D-TRANSPEPTIDASE"/>
    <property type="match status" value="1"/>
</dbReference>
<evidence type="ECO:0000256" key="2">
    <source>
        <dbReference type="ARBA" id="ARBA00004236"/>
    </source>
</evidence>
<evidence type="ECO:0000313" key="17">
    <source>
        <dbReference type="EMBL" id="ABJ85144.1"/>
    </source>
</evidence>
<dbReference type="HOGENOM" id="CLU_009289_1_2_0"/>
<evidence type="ECO:0000256" key="6">
    <source>
        <dbReference type="ARBA" id="ARBA00022670"/>
    </source>
</evidence>
<dbReference type="Gene3D" id="3.90.1310.10">
    <property type="entry name" value="Penicillin-binding protein 2a (Domain 2)"/>
    <property type="match status" value="1"/>
</dbReference>
<dbReference type="EMBL" id="CP000473">
    <property type="protein sequence ID" value="ABJ85144.1"/>
    <property type="molecule type" value="Genomic_DNA"/>
</dbReference>
<name>Q01YX1_SOLUE</name>
<evidence type="ECO:0000256" key="8">
    <source>
        <dbReference type="ARBA" id="ARBA00022801"/>
    </source>
</evidence>
<dbReference type="AlphaFoldDB" id="Q01YX1"/>
<accession>Q01YX1</accession>
<dbReference type="GO" id="GO:0016757">
    <property type="term" value="F:glycosyltransferase activity"/>
    <property type="evidence" value="ECO:0007669"/>
    <property type="project" value="UniProtKB-KW"/>
</dbReference>
<keyword evidence="13" id="KW-0961">Cell wall biogenesis/degradation</keyword>
<keyword evidence="17" id="KW-0328">Glycosyltransferase</keyword>
<evidence type="ECO:0000256" key="14">
    <source>
        <dbReference type="SAM" id="Phobius"/>
    </source>
</evidence>
<dbReference type="InterPro" id="IPR005311">
    <property type="entry name" value="PBP_dimer"/>
</dbReference>
<evidence type="ECO:0000256" key="12">
    <source>
        <dbReference type="ARBA" id="ARBA00023136"/>
    </source>
</evidence>
<evidence type="ECO:0000256" key="10">
    <source>
        <dbReference type="ARBA" id="ARBA00022984"/>
    </source>
</evidence>
<keyword evidence="8" id="KW-0378">Hydrolase</keyword>
<dbReference type="Gene3D" id="3.40.710.10">
    <property type="entry name" value="DD-peptidase/beta-lactamase superfamily"/>
    <property type="match status" value="1"/>
</dbReference>